<accession>A0ABY8FP59</accession>
<dbReference type="EMBL" id="CP121106">
    <property type="protein sequence ID" value="WFL76796.1"/>
    <property type="molecule type" value="Genomic_DNA"/>
</dbReference>
<evidence type="ECO:0000256" key="1">
    <source>
        <dbReference type="ARBA" id="ARBA00005495"/>
    </source>
</evidence>
<evidence type="ECO:0000259" key="5">
    <source>
        <dbReference type="PROSITE" id="PS51891"/>
    </source>
</evidence>
<evidence type="ECO:0000313" key="6">
    <source>
        <dbReference type="EMBL" id="WFL76796.1"/>
    </source>
</evidence>
<keyword evidence="2" id="KW-0479">Metal-binding</keyword>
<dbReference type="Proteomes" id="UP001215827">
    <property type="component" value="Chromosome"/>
</dbReference>
<dbReference type="Pfam" id="PF04828">
    <property type="entry name" value="GFA"/>
    <property type="match status" value="1"/>
</dbReference>
<protein>
    <submittedName>
        <fullName evidence="6">GFA family protein</fullName>
    </submittedName>
</protein>
<evidence type="ECO:0000313" key="7">
    <source>
        <dbReference type="Proteomes" id="UP001215827"/>
    </source>
</evidence>
<keyword evidence="7" id="KW-1185">Reference proteome</keyword>
<reference evidence="6 7" key="1">
    <citation type="submission" date="2023-03" db="EMBL/GenBank/DDBJ databases">
        <title>Altererythrobacter sp. CAU 1644 isolated from sand.</title>
        <authorList>
            <person name="Kim W."/>
        </authorList>
    </citation>
    <scope>NUCLEOTIDE SEQUENCE [LARGE SCALE GENOMIC DNA]</scope>
    <source>
        <strain evidence="6 7">CAU 1644</strain>
    </source>
</reference>
<keyword evidence="3" id="KW-0862">Zinc</keyword>
<dbReference type="PANTHER" id="PTHR33337:SF40">
    <property type="entry name" value="CENP-V_GFA DOMAIN-CONTAINING PROTEIN-RELATED"/>
    <property type="match status" value="1"/>
</dbReference>
<sequence>MKLEALEASNEVGACHCSMCRGWSGGPFIEVDCGTFVEFTGQDSISVYDSSPWAERGFCSNCGTHLFYRIKQTGQTIVPVGIFPADDALTFKRQVFIDEKPHYYSFAEETQDLTGEQVFAMFGGGD</sequence>
<name>A0ABY8FP59_9SPHN</name>
<dbReference type="SUPFAM" id="SSF51316">
    <property type="entry name" value="Mss4-like"/>
    <property type="match status" value="1"/>
</dbReference>
<keyword evidence="4" id="KW-0456">Lyase</keyword>
<dbReference type="InterPro" id="IPR011057">
    <property type="entry name" value="Mss4-like_sf"/>
</dbReference>
<dbReference type="InterPro" id="IPR006913">
    <property type="entry name" value="CENP-V/GFA"/>
</dbReference>
<dbReference type="RefSeq" id="WP_278015555.1">
    <property type="nucleotide sequence ID" value="NZ_CP121106.1"/>
</dbReference>
<gene>
    <name evidence="6" type="ORF">P7228_12430</name>
</gene>
<evidence type="ECO:0000256" key="4">
    <source>
        <dbReference type="ARBA" id="ARBA00023239"/>
    </source>
</evidence>
<evidence type="ECO:0000256" key="3">
    <source>
        <dbReference type="ARBA" id="ARBA00022833"/>
    </source>
</evidence>
<dbReference type="PROSITE" id="PS51891">
    <property type="entry name" value="CENP_V_GFA"/>
    <property type="match status" value="1"/>
</dbReference>
<feature type="domain" description="CENP-V/GFA" evidence="5">
    <location>
        <begin position="1"/>
        <end position="105"/>
    </location>
</feature>
<dbReference type="Gene3D" id="3.90.1590.10">
    <property type="entry name" value="glutathione-dependent formaldehyde- activating enzyme (gfa)"/>
    <property type="match status" value="1"/>
</dbReference>
<organism evidence="6 7">
    <name type="scientific">Altererythrobacter arenosus</name>
    <dbReference type="NCBI Taxonomy" id="3032592"/>
    <lineage>
        <taxon>Bacteria</taxon>
        <taxon>Pseudomonadati</taxon>
        <taxon>Pseudomonadota</taxon>
        <taxon>Alphaproteobacteria</taxon>
        <taxon>Sphingomonadales</taxon>
        <taxon>Erythrobacteraceae</taxon>
        <taxon>Altererythrobacter</taxon>
    </lineage>
</organism>
<proteinExistence type="inferred from homology"/>
<evidence type="ECO:0000256" key="2">
    <source>
        <dbReference type="ARBA" id="ARBA00022723"/>
    </source>
</evidence>
<dbReference type="PANTHER" id="PTHR33337">
    <property type="entry name" value="GFA DOMAIN-CONTAINING PROTEIN"/>
    <property type="match status" value="1"/>
</dbReference>
<comment type="similarity">
    <text evidence="1">Belongs to the Gfa family.</text>
</comment>